<protein>
    <recommendedName>
        <fullName evidence="4">Carboxypeptidase regulatory-like domain-containing protein</fullName>
    </recommendedName>
</protein>
<reference evidence="2 3" key="1">
    <citation type="submission" date="2018-12" db="EMBL/GenBank/DDBJ databases">
        <authorList>
            <person name="Li K."/>
        </authorList>
    </citation>
    <scope>NUCLEOTIDE SEQUENCE [LARGE SCALE GENOMIC DNA]</scope>
    <source>
        <strain evidence="3">CR22</strain>
    </source>
</reference>
<evidence type="ECO:0000313" key="2">
    <source>
        <dbReference type="EMBL" id="AZP18836.1"/>
    </source>
</evidence>
<gene>
    <name evidence="2" type="ORF">EJC51_23825</name>
</gene>
<name>A0A3Q9C2B7_9ACTN</name>
<proteinExistence type="predicted"/>
<dbReference type="EMBL" id="CP034463">
    <property type="protein sequence ID" value="AZP18836.1"/>
    <property type="molecule type" value="Genomic_DNA"/>
</dbReference>
<feature type="chain" id="PRO_5018543897" description="Carboxypeptidase regulatory-like domain-containing protein" evidence="1">
    <location>
        <begin position="20"/>
        <end position="535"/>
    </location>
</feature>
<feature type="signal peptide" evidence="1">
    <location>
        <begin position="1"/>
        <end position="19"/>
    </location>
</feature>
<evidence type="ECO:0000256" key="1">
    <source>
        <dbReference type="SAM" id="SignalP"/>
    </source>
</evidence>
<organism evidence="2 3">
    <name type="scientific">Streptomyces aquilus</name>
    <dbReference type="NCBI Taxonomy" id="2548456"/>
    <lineage>
        <taxon>Bacteria</taxon>
        <taxon>Bacillati</taxon>
        <taxon>Actinomycetota</taxon>
        <taxon>Actinomycetes</taxon>
        <taxon>Kitasatosporales</taxon>
        <taxon>Streptomycetaceae</taxon>
        <taxon>Streptomyces</taxon>
    </lineage>
</organism>
<accession>A0A3Q9C2B7</accession>
<sequence>MTAAAVMFSTFAIPGTAHAAGPNVKEAYGDQADWSVLDVRLNYSGEIDKITASLRPVGSDASDAPVATVTDFKLTYYVSPWEGVWSSQPIHLDTLGDYTVDIEATNTAGETTVQQDAGKLHYQKQPVISGFAVTPEQPDIEHKTVTATGDMVVRDPRTRETVPLPGATVDLTFDQNQDATTVTDDAGHFSASHETTAGGWTFAQYEGDLGFAMSPWIDVRPKAAPTRFVLDRSSFHVVANEKVAVTGTLQYQSGDSSWKPLPGIPLEMDYKDCTTCNPAEATTDADGRFSLEKYPWGSKSTFEVAFTPYPYNPFIQRTTTADVSVAVTATTKFTEFTAAMDKYAQLEITGSLDAIGRDTSDQVSVDIQYSANGTSGWTTQKTVKTRFGSQFVVEKLPGYTDGYWRLRYAGSTTKDIKGTVSKSLRKNRAVTRVKDANASPEPVYKGRTITVKGILQDRQPGSSTWKAYGGKKVQILFRPKGQTTWYLMATVTTKTNGSFSKGFTAKQDGTWVPVHLYPDSRHFVGSGREDYVDVR</sequence>
<evidence type="ECO:0008006" key="4">
    <source>
        <dbReference type="Google" id="ProtNLM"/>
    </source>
</evidence>
<dbReference type="AlphaFoldDB" id="A0A3Q9C2B7"/>
<dbReference type="Proteomes" id="UP000280197">
    <property type="component" value="Chromosome"/>
</dbReference>
<keyword evidence="3" id="KW-1185">Reference proteome</keyword>
<keyword evidence="1" id="KW-0732">Signal</keyword>
<evidence type="ECO:0000313" key="3">
    <source>
        <dbReference type="Proteomes" id="UP000280197"/>
    </source>
</evidence>
<dbReference type="KEGG" id="saqu:EJC51_23825"/>